<comment type="caution">
    <text evidence="1">The sequence shown here is derived from an EMBL/GenBank/DDBJ whole genome shotgun (WGS) entry which is preliminary data.</text>
</comment>
<dbReference type="EMBL" id="CAVLGL010000159">
    <property type="protein sequence ID" value="CAK1604043.1"/>
    <property type="molecule type" value="Genomic_DNA"/>
</dbReference>
<dbReference type="Proteomes" id="UP001314205">
    <property type="component" value="Unassembled WGS sequence"/>
</dbReference>
<accession>A0AAV1M8N7</accession>
<evidence type="ECO:0000313" key="2">
    <source>
        <dbReference type="Proteomes" id="UP001314205"/>
    </source>
</evidence>
<keyword evidence="2" id="KW-1185">Reference proteome</keyword>
<protein>
    <submittedName>
        <fullName evidence="1">Uncharacterized protein</fullName>
    </submittedName>
</protein>
<proteinExistence type="predicted"/>
<organism evidence="1 2">
    <name type="scientific">Parnassius mnemosyne</name>
    <name type="common">clouded apollo</name>
    <dbReference type="NCBI Taxonomy" id="213953"/>
    <lineage>
        <taxon>Eukaryota</taxon>
        <taxon>Metazoa</taxon>
        <taxon>Ecdysozoa</taxon>
        <taxon>Arthropoda</taxon>
        <taxon>Hexapoda</taxon>
        <taxon>Insecta</taxon>
        <taxon>Pterygota</taxon>
        <taxon>Neoptera</taxon>
        <taxon>Endopterygota</taxon>
        <taxon>Lepidoptera</taxon>
        <taxon>Glossata</taxon>
        <taxon>Ditrysia</taxon>
        <taxon>Papilionoidea</taxon>
        <taxon>Papilionidae</taxon>
        <taxon>Parnassiinae</taxon>
        <taxon>Parnassini</taxon>
        <taxon>Parnassius</taxon>
        <taxon>Driopa</taxon>
    </lineage>
</organism>
<gene>
    <name evidence="1" type="ORF">PARMNEM_LOCUS22324</name>
</gene>
<reference evidence="1 2" key="1">
    <citation type="submission" date="2023-11" db="EMBL/GenBank/DDBJ databases">
        <authorList>
            <person name="Hedman E."/>
            <person name="Englund M."/>
            <person name="Stromberg M."/>
            <person name="Nyberg Akerstrom W."/>
            <person name="Nylinder S."/>
            <person name="Jareborg N."/>
            <person name="Kallberg Y."/>
            <person name="Kronander E."/>
        </authorList>
    </citation>
    <scope>NUCLEOTIDE SEQUENCE [LARGE SCALE GENOMIC DNA]</scope>
</reference>
<evidence type="ECO:0000313" key="1">
    <source>
        <dbReference type="EMBL" id="CAK1604043.1"/>
    </source>
</evidence>
<dbReference type="AlphaFoldDB" id="A0AAV1M8N7"/>
<sequence>MDQVSLEQILMTSFTEDEIIQTKKVLADSAVTQIHLITHRRDGRVVTPNLTGNEINNEIQDITLDDGIMGEHDYLLSPSMTAAVPIVTEITSEPGPSSVPDGMDVELDESILSLLGDAPQSAIQLGPPLHKDMLSFPLTSTELGARV</sequence>
<name>A0AAV1M8N7_9NEOP</name>